<keyword evidence="5" id="KW-1133">Transmembrane helix</keyword>
<dbReference type="GO" id="GO:0046872">
    <property type="term" value="F:metal ion binding"/>
    <property type="evidence" value="ECO:0007669"/>
    <property type="project" value="UniProtKB-KW"/>
</dbReference>
<keyword evidence="3 4" id="KW-0440">LIM domain</keyword>
<evidence type="ECO:0000256" key="2">
    <source>
        <dbReference type="ARBA" id="ARBA00022833"/>
    </source>
</evidence>
<keyword evidence="5" id="KW-0812">Transmembrane</keyword>
<keyword evidence="5" id="KW-0472">Membrane</keyword>
<dbReference type="CDD" id="cd08368">
    <property type="entry name" value="LIM"/>
    <property type="match status" value="1"/>
</dbReference>
<dbReference type="EMBL" id="JARK01001352">
    <property type="protein sequence ID" value="EYC22913.1"/>
    <property type="molecule type" value="Genomic_DNA"/>
</dbReference>
<accession>A0A016V852</accession>
<evidence type="ECO:0000256" key="1">
    <source>
        <dbReference type="ARBA" id="ARBA00022723"/>
    </source>
</evidence>
<dbReference type="Proteomes" id="UP000024635">
    <property type="component" value="Unassembled WGS sequence"/>
</dbReference>
<proteinExistence type="predicted"/>
<dbReference type="Gene3D" id="2.10.110.10">
    <property type="entry name" value="Cysteine Rich Protein"/>
    <property type="match status" value="1"/>
</dbReference>
<reference evidence="8" key="1">
    <citation type="journal article" date="2015" name="Nat. Genet.">
        <title>The genome and transcriptome of the zoonotic hookworm Ancylostoma ceylanicum identify infection-specific gene families.</title>
        <authorList>
            <person name="Schwarz E.M."/>
            <person name="Hu Y."/>
            <person name="Antoshechkin I."/>
            <person name="Miller M.M."/>
            <person name="Sternberg P.W."/>
            <person name="Aroian R.V."/>
        </authorList>
    </citation>
    <scope>NUCLEOTIDE SEQUENCE</scope>
    <source>
        <strain evidence="8">HY135</strain>
    </source>
</reference>
<comment type="caution">
    <text evidence="7">The sequence shown here is derived from an EMBL/GenBank/DDBJ whole genome shotgun (WGS) entry which is preliminary data.</text>
</comment>
<dbReference type="AlphaFoldDB" id="A0A016V852"/>
<dbReference type="Pfam" id="PF00412">
    <property type="entry name" value="LIM"/>
    <property type="match status" value="1"/>
</dbReference>
<keyword evidence="8" id="KW-1185">Reference proteome</keyword>
<feature type="transmembrane region" description="Helical" evidence="5">
    <location>
        <begin position="170"/>
        <end position="189"/>
    </location>
</feature>
<organism evidence="7 8">
    <name type="scientific">Ancylostoma ceylanicum</name>
    <dbReference type="NCBI Taxonomy" id="53326"/>
    <lineage>
        <taxon>Eukaryota</taxon>
        <taxon>Metazoa</taxon>
        <taxon>Ecdysozoa</taxon>
        <taxon>Nematoda</taxon>
        <taxon>Chromadorea</taxon>
        <taxon>Rhabditida</taxon>
        <taxon>Rhabditina</taxon>
        <taxon>Rhabditomorpha</taxon>
        <taxon>Strongyloidea</taxon>
        <taxon>Ancylostomatidae</taxon>
        <taxon>Ancylostomatinae</taxon>
        <taxon>Ancylostoma</taxon>
    </lineage>
</organism>
<keyword evidence="2 4" id="KW-0862">Zinc</keyword>
<evidence type="ECO:0000256" key="3">
    <source>
        <dbReference type="ARBA" id="ARBA00023038"/>
    </source>
</evidence>
<keyword evidence="1 4" id="KW-0479">Metal-binding</keyword>
<dbReference type="PROSITE" id="PS50023">
    <property type="entry name" value="LIM_DOMAIN_2"/>
    <property type="match status" value="1"/>
</dbReference>
<evidence type="ECO:0000313" key="7">
    <source>
        <dbReference type="EMBL" id="EYC22913.1"/>
    </source>
</evidence>
<sequence length="246" mass="27793">MNTCGHCERKIEHEPALFARGRLWHVNHLLCNVCGCRIQEEEKFEEKEGIIACRHCYLYGNNPKCAGLRSRGALGQFSRISSILDSKSIPRLRQFEMNQNEPAIEEVRIAKMIRIDCHVDRLERCQTELIAGTLEDVPTMKLRSAPRHGNSRWLPTFKALLPAQLKELCFLFAFVIVVVFVVSCCSRVVTAKLGGRPSLLPLHCDATSVKRRLRLNTPSALAGCTAHIFGRFPLSPSAKEKRKRAT</sequence>
<evidence type="ECO:0000256" key="5">
    <source>
        <dbReference type="SAM" id="Phobius"/>
    </source>
</evidence>
<evidence type="ECO:0000259" key="6">
    <source>
        <dbReference type="PROSITE" id="PS50023"/>
    </source>
</evidence>
<dbReference type="PROSITE" id="PS00478">
    <property type="entry name" value="LIM_DOMAIN_1"/>
    <property type="match status" value="1"/>
</dbReference>
<feature type="domain" description="LIM zinc-binding" evidence="6">
    <location>
        <begin position="2"/>
        <end position="63"/>
    </location>
</feature>
<name>A0A016V852_9BILA</name>
<dbReference type="InterPro" id="IPR001781">
    <property type="entry name" value="Znf_LIM"/>
</dbReference>
<dbReference type="OrthoDB" id="1112565at2759"/>
<dbReference type="STRING" id="53326.A0A016V852"/>
<dbReference type="SMART" id="SM00132">
    <property type="entry name" value="LIM"/>
    <property type="match status" value="1"/>
</dbReference>
<gene>
    <name evidence="7" type="primary">Acey_s0016.g3015</name>
    <name evidence="7" type="ORF">Y032_0016g3015</name>
</gene>
<protein>
    <recommendedName>
        <fullName evidence="6">LIM zinc-binding domain-containing protein</fullName>
    </recommendedName>
</protein>
<evidence type="ECO:0000313" key="8">
    <source>
        <dbReference type="Proteomes" id="UP000024635"/>
    </source>
</evidence>
<evidence type="ECO:0000256" key="4">
    <source>
        <dbReference type="PROSITE-ProRule" id="PRU00125"/>
    </source>
</evidence>